<organism evidence="2 3">
    <name type="scientific">Coprinellus micaceus</name>
    <name type="common">Glistening ink-cap mushroom</name>
    <name type="synonym">Coprinus micaceus</name>
    <dbReference type="NCBI Taxonomy" id="71717"/>
    <lineage>
        <taxon>Eukaryota</taxon>
        <taxon>Fungi</taxon>
        <taxon>Dikarya</taxon>
        <taxon>Basidiomycota</taxon>
        <taxon>Agaricomycotina</taxon>
        <taxon>Agaricomycetes</taxon>
        <taxon>Agaricomycetidae</taxon>
        <taxon>Agaricales</taxon>
        <taxon>Agaricineae</taxon>
        <taxon>Psathyrellaceae</taxon>
        <taxon>Coprinellus</taxon>
    </lineage>
</organism>
<feature type="region of interest" description="Disordered" evidence="1">
    <location>
        <begin position="1"/>
        <end position="42"/>
    </location>
</feature>
<sequence>MADASDGLAPPGGPSRVTAPNPANGFYPLPMDDATPGHTQPLLRILPGARSGVMVPLQDGSEMDLFEVLDLLIEQIEEARQSNQALLDIHARLALMLPDWDKLREEVAKLNCANEEPMAGTSSSGSPPKKAKTQDP</sequence>
<gene>
    <name evidence="2" type="ORF">FA13DRAFT_1727080</name>
</gene>
<comment type="caution">
    <text evidence="2">The sequence shown here is derived from an EMBL/GenBank/DDBJ whole genome shotgun (WGS) entry which is preliminary data.</text>
</comment>
<dbReference type="Proteomes" id="UP000298030">
    <property type="component" value="Unassembled WGS sequence"/>
</dbReference>
<reference evidence="2 3" key="1">
    <citation type="journal article" date="2019" name="Nat. Ecol. Evol.">
        <title>Megaphylogeny resolves global patterns of mushroom evolution.</title>
        <authorList>
            <person name="Varga T."/>
            <person name="Krizsan K."/>
            <person name="Foldi C."/>
            <person name="Dima B."/>
            <person name="Sanchez-Garcia M."/>
            <person name="Sanchez-Ramirez S."/>
            <person name="Szollosi G.J."/>
            <person name="Szarkandi J.G."/>
            <person name="Papp V."/>
            <person name="Albert L."/>
            <person name="Andreopoulos W."/>
            <person name="Angelini C."/>
            <person name="Antonin V."/>
            <person name="Barry K.W."/>
            <person name="Bougher N.L."/>
            <person name="Buchanan P."/>
            <person name="Buyck B."/>
            <person name="Bense V."/>
            <person name="Catcheside P."/>
            <person name="Chovatia M."/>
            <person name="Cooper J."/>
            <person name="Damon W."/>
            <person name="Desjardin D."/>
            <person name="Finy P."/>
            <person name="Geml J."/>
            <person name="Haridas S."/>
            <person name="Hughes K."/>
            <person name="Justo A."/>
            <person name="Karasinski D."/>
            <person name="Kautmanova I."/>
            <person name="Kiss B."/>
            <person name="Kocsube S."/>
            <person name="Kotiranta H."/>
            <person name="LaButti K.M."/>
            <person name="Lechner B.E."/>
            <person name="Liimatainen K."/>
            <person name="Lipzen A."/>
            <person name="Lukacs Z."/>
            <person name="Mihaltcheva S."/>
            <person name="Morgado L.N."/>
            <person name="Niskanen T."/>
            <person name="Noordeloos M.E."/>
            <person name="Ohm R.A."/>
            <person name="Ortiz-Santana B."/>
            <person name="Ovrebo C."/>
            <person name="Racz N."/>
            <person name="Riley R."/>
            <person name="Savchenko A."/>
            <person name="Shiryaev A."/>
            <person name="Soop K."/>
            <person name="Spirin V."/>
            <person name="Szebenyi C."/>
            <person name="Tomsovsky M."/>
            <person name="Tulloss R.E."/>
            <person name="Uehling J."/>
            <person name="Grigoriev I.V."/>
            <person name="Vagvolgyi C."/>
            <person name="Papp T."/>
            <person name="Martin F.M."/>
            <person name="Miettinen O."/>
            <person name="Hibbett D.S."/>
            <person name="Nagy L.G."/>
        </authorList>
    </citation>
    <scope>NUCLEOTIDE SEQUENCE [LARGE SCALE GENOMIC DNA]</scope>
    <source>
        <strain evidence="2 3">FP101781</strain>
    </source>
</reference>
<accession>A0A4Y7TRB6</accession>
<feature type="region of interest" description="Disordered" evidence="1">
    <location>
        <begin position="113"/>
        <end position="136"/>
    </location>
</feature>
<protein>
    <submittedName>
        <fullName evidence="2">Uncharacterized protein</fullName>
    </submittedName>
</protein>
<evidence type="ECO:0000313" key="3">
    <source>
        <dbReference type="Proteomes" id="UP000298030"/>
    </source>
</evidence>
<dbReference type="EMBL" id="QPFP01000005">
    <property type="protein sequence ID" value="TEB36723.1"/>
    <property type="molecule type" value="Genomic_DNA"/>
</dbReference>
<evidence type="ECO:0000313" key="2">
    <source>
        <dbReference type="EMBL" id="TEB36723.1"/>
    </source>
</evidence>
<proteinExistence type="predicted"/>
<keyword evidence="3" id="KW-1185">Reference proteome</keyword>
<dbReference type="AlphaFoldDB" id="A0A4Y7TRB6"/>
<name>A0A4Y7TRB6_COPMI</name>
<evidence type="ECO:0000256" key="1">
    <source>
        <dbReference type="SAM" id="MobiDB-lite"/>
    </source>
</evidence>